<dbReference type="Gene3D" id="1.10.10.10">
    <property type="entry name" value="Winged helix-like DNA-binding domain superfamily/Winged helix DNA-binding domain"/>
    <property type="match status" value="1"/>
</dbReference>
<evidence type="ECO:0000256" key="1">
    <source>
        <dbReference type="ARBA" id="ARBA00010641"/>
    </source>
</evidence>
<evidence type="ECO:0000313" key="10">
    <source>
        <dbReference type="Proteomes" id="UP001418637"/>
    </source>
</evidence>
<evidence type="ECO:0000256" key="4">
    <source>
        <dbReference type="ARBA" id="ARBA00023125"/>
    </source>
</evidence>
<dbReference type="Pfam" id="PF04545">
    <property type="entry name" value="Sigma70_r4"/>
    <property type="match status" value="1"/>
</dbReference>
<dbReference type="InterPro" id="IPR013324">
    <property type="entry name" value="RNA_pol_sigma_r3/r4-like"/>
</dbReference>
<dbReference type="NCBIfam" id="TIGR02937">
    <property type="entry name" value="sigma70-ECF"/>
    <property type="match status" value="1"/>
</dbReference>
<name>A0ABV0BG86_9HYPH</name>
<dbReference type="InterPro" id="IPR039425">
    <property type="entry name" value="RNA_pol_sigma-70-like"/>
</dbReference>
<dbReference type="InterPro" id="IPR000838">
    <property type="entry name" value="RNA_pol_sigma70_ECF_CS"/>
</dbReference>
<dbReference type="InterPro" id="IPR007630">
    <property type="entry name" value="RNA_pol_sigma70_r4"/>
</dbReference>
<evidence type="ECO:0000256" key="6">
    <source>
        <dbReference type="RuleBase" id="RU000716"/>
    </source>
</evidence>
<reference evidence="9 10" key="1">
    <citation type="submission" date="2024-04" db="EMBL/GenBank/DDBJ databases">
        <title>A novel species isolated from cricket.</title>
        <authorList>
            <person name="Wang H.-C."/>
        </authorList>
    </citation>
    <scope>NUCLEOTIDE SEQUENCE [LARGE SCALE GENOMIC DNA]</scope>
    <source>
        <strain evidence="9 10">WL0021</strain>
    </source>
</reference>
<evidence type="ECO:0000259" key="7">
    <source>
        <dbReference type="Pfam" id="PF04542"/>
    </source>
</evidence>
<dbReference type="InterPro" id="IPR036388">
    <property type="entry name" value="WH-like_DNA-bd_sf"/>
</dbReference>
<keyword evidence="4 6" id="KW-0238">DNA-binding</keyword>
<dbReference type="Gene3D" id="1.10.1740.10">
    <property type="match status" value="1"/>
</dbReference>
<keyword evidence="2 6" id="KW-0805">Transcription regulation</keyword>
<protein>
    <recommendedName>
        <fullName evidence="6">RNA polymerase sigma factor</fullName>
    </recommendedName>
</protein>
<dbReference type="SUPFAM" id="SSF88659">
    <property type="entry name" value="Sigma3 and sigma4 domains of RNA polymerase sigma factors"/>
    <property type="match status" value="1"/>
</dbReference>
<evidence type="ECO:0000256" key="5">
    <source>
        <dbReference type="ARBA" id="ARBA00023163"/>
    </source>
</evidence>
<comment type="caution">
    <text evidence="9">The sequence shown here is derived from an EMBL/GenBank/DDBJ whole genome shotgun (WGS) entry which is preliminary data.</text>
</comment>
<dbReference type="InterPro" id="IPR014284">
    <property type="entry name" value="RNA_pol_sigma-70_dom"/>
</dbReference>
<gene>
    <name evidence="9" type="ORF">WJT86_02725</name>
</gene>
<evidence type="ECO:0000256" key="2">
    <source>
        <dbReference type="ARBA" id="ARBA00023015"/>
    </source>
</evidence>
<dbReference type="InterPro" id="IPR007627">
    <property type="entry name" value="RNA_pol_sigma70_r2"/>
</dbReference>
<dbReference type="EMBL" id="JBBYXI010000001">
    <property type="protein sequence ID" value="MEN3929973.1"/>
    <property type="molecule type" value="Genomic_DNA"/>
</dbReference>
<feature type="domain" description="RNA polymerase sigma-70 region 2" evidence="7">
    <location>
        <begin position="53"/>
        <end position="119"/>
    </location>
</feature>
<dbReference type="Proteomes" id="UP001418637">
    <property type="component" value="Unassembled WGS sequence"/>
</dbReference>
<evidence type="ECO:0000256" key="3">
    <source>
        <dbReference type="ARBA" id="ARBA00023082"/>
    </source>
</evidence>
<proteinExistence type="inferred from homology"/>
<feature type="domain" description="RNA polymerase sigma-70 region 4" evidence="8">
    <location>
        <begin position="155"/>
        <end position="202"/>
    </location>
</feature>
<keyword evidence="3 6" id="KW-0731">Sigma factor</keyword>
<dbReference type="InterPro" id="IPR013325">
    <property type="entry name" value="RNA_pol_sigma_r2"/>
</dbReference>
<keyword evidence="5 6" id="KW-0804">Transcription</keyword>
<comment type="similarity">
    <text evidence="1 6">Belongs to the sigma-70 factor family. ECF subfamily.</text>
</comment>
<evidence type="ECO:0000313" key="9">
    <source>
        <dbReference type="EMBL" id="MEN3929973.1"/>
    </source>
</evidence>
<evidence type="ECO:0000259" key="8">
    <source>
        <dbReference type="Pfam" id="PF04545"/>
    </source>
</evidence>
<dbReference type="Pfam" id="PF04542">
    <property type="entry name" value="Sigma70_r2"/>
    <property type="match status" value="1"/>
</dbReference>
<accession>A0ABV0BG86</accession>
<keyword evidence="10" id="KW-1185">Reference proteome</keyword>
<dbReference type="RefSeq" id="WP_346335950.1">
    <property type="nucleotide sequence ID" value="NZ_JBBYXI010000001.1"/>
</dbReference>
<dbReference type="PANTHER" id="PTHR43133">
    <property type="entry name" value="RNA POLYMERASE ECF-TYPE SIGMA FACTO"/>
    <property type="match status" value="1"/>
</dbReference>
<dbReference type="PROSITE" id="PS01063">
    <property type="entry name" value="SIGMA70_ECF"/>
    <property type="match status" value="1"/>
</dbReference>
<organism evidence="9 10">
    <name type="scientific">Hohaiivirga grylli</name>
    <dbReference type="NCBI Taxonomy" id="3133970"/>
    <lineage>
        <taxon>Bacteria</taxon>
        <taxon>Pseudomonadati</taxon>
        <taxon>Pseudomonadota</taxon>
        <taxon>Alphaproteobacteria</taxon>
        <taxon>Hyphomicrobiales</taxon>
        <taxon>Methylobacteriaceae</taxon>
        <taxon>Hohaiivirga</taxon>
    </lineage>
</organism>
<dbReference type="SUPFAM" id="SSF88946">
    <property type="entry name" value="Sigma2 domain of RNA polymerase sigma factors"/>
    <property type="match status" value="1"/>
</dbReference>
<sequence length="209" mass="24248">MNGLIQFICYSKIREYALINLQAPERLSHNADFSSDLIAIARNQDRQAFQRIFLHFAPRIKTYLLRLGAPPSLAEDITQDTLATIWHKAHTFDPNKAEPSSWIFRIARNRRIDLVRRDRYDEIDEEAIVRIEDEEIDAETVIIRSQRKHAVETAFKILDSEQINLIHLSFFEEASHSDIASQLKLPIGTVKSKIRRAMQIIRAQLEGEV</sequence>
<dbReference type="PANTHER" id="PTHR43133:SF62">
    <property type="entry name" value="RNA POLYMERASE SIGMA FACTOR SIGZ"/>
    <property type="match status" value="1"/>
</dbReference>